<dbReference type="AlphaFoldDB" id="A0A2S9JDY3"/>
<dbReference type="Proteomes" id="UP000238563">
    <property type="component" value="Unassembled WGS sequence"/>
</dbReference>
<evidence type="ECO:0000313" key="2">
    <source>
        <dbReference type="Proteomes" id="UP000238563"/>
    </source>
</evidence>
<comment type="caution">
    <text evidence="1">The sequence shown here is derived from an EMBL/GenBank/DDBJ whole genome shotgun (WGS) entry which is preliminary data.</text>
</comment>
<sequence>MSHESSKIIDAQNRLTEVKYLVEVLFMAAADIGNKRQQSAIQYVCDIADERIATINALLATACKQP</sequence>
<accession>A0A2S9JDY3</accession>
<name>A0A2S9JDY3_9HYPH</name>
<dbReference type="OrthoDB" id="8454983at2"/>
<evidence type="ECO:0000313" key="1">
    <source>
        <dbReference type="EMBL" id="PRD51101.1"/>
    </source>
</evidence>
<keyword evidence="2" id="KW-1185">Reference proteome</keyword>
<organism evidence="1 2">
    <name type="scientific">Phyllobacterium myrsinacearum</name>
    <dbReference type="NCBI Taxonomy" id="28101"/>
    <lineage>
        <taxon>Bacteria</taxon>
        <taxon>Pseudomonadati</taxon>
        <taxon>Pseudomonadota</taxon>
        <taxon>Alphaproteobacteria</taxon>
        <taxon>Hyphomicrobiales</taxon>
        <taxon>Phyllobacteriaceae</taxon>
        <taxon>Phyllobacterium</taxon>
    </lineage>
</organism>
<gene>
    <name evidence="1" type="ORF">C5750_19900</name>
</gene>
<reference evidence="1 2" key="1">
    <citation type="submission" date="2018-02" db="EMBL/GenBank/DDBJ databases">
        <title>The draft genome of Phyllobacterium myrsinacearum DSM5892.</title>
        <authorList>
            <person name="Li L."/>
            <person name="Liu L."/>
            <person name="Zhang X."/>
            <person name="Wang T."/>
        </authorList>
    </citation>
    <scope>NUCLEOTIDE SEQUENCE [LARGE SCALE GENOMIC DNA]</scope>
    <source>
        <strain evidence="1 2">DSM 5892</strain>
    </source>
</reference>
<dbReference type="EMBL" id="PVBT01000006">
    <property type="protein sequence ID" value="PRD51101.1"/>
    <property type="molecule type" value="Genomic_DNA"/>
</dbReference>
<protein>
    <submittedName>
        <fullName evidence="1">Uncharacterized protein</fullName>
    </submittedName>
</protein>
<dbReference type="RefSeq" id="WP_105735962.1">
    <property type="nucleotide sequence ID" value="NZ_PVBT01000006.1"/>
</dbReference>
<proteinExistence type="predicted"/>